<gene>
    <name evidence="2" type="ORF">IAB51_03270</name>
</gene>
<comment type="caution">
    <text evidence="2">The sequence shown here is derived from an EMBL/GenBank/DDBJ whole genome shotgun (WGS) entry which is preliminary data.</text>
</comment>
<dbReference type="PANTHER" id="PTHR43792:SF1">
    <property type="entry name" value="N-ACETYLTRANSFERASE DOMAIN-CONTAINING PROTEIN"/>
    <property type="match status" value="1"/>
</dbReference>
<dbReference type="Proteomes" id="UP000824002">
    <property type="component" value="Unassembled WGS sequence"/>
</dbReference>
<reference evidence="2" key="1">
    <citation type="submission" date="2020-10" db="EMBL/GenBank/DDBJ databases">
        <authorList>
            <person name="Gilroy R."/>
        </authorList>
    </citation>
    <scope>NUCLEOTIDE SEQUENCE</scope>
    <source>
        <strain evidence="2">CHK199-13235</strain>
    </source>
</reference>
<organism evidence="2 3">
    <name type="scientific">Candidatus Merdivicinus excrementipullorum</name>
    <dbReference type="NCBI Taxonomy" id="2840867"/>
    <lineage>
        <taxon>Bacteria</taxon>
        <taxon>Bacillati</taxon>
        <taxon>Bacillota</taxon>
        <taxon>Clostridia</taxon>
        <taxon>Eubacteriales</taxon>
        <taxon>Oscillospiraceae</taxon>
        <taxon>Oscillospiraceae incertae sedis</taxon>
        <taxon>Candidatus Merdivicinus</taxon>
    </lineage>
</organism>
<dbReference type="SUPFAM" id="SSF55729">
    <property type="entry name" value="Acyl-CoA N-acyltransferases (Nat)"/>
    <property type="match status" value="1"/>
</dbReference>
<feature type="domain" description="N-acetyltransferase" evidence="1">
    <location>
        <begin position="8"/>
        <end position="163"/>
    </location>
</feature>
<proteinExistence type="predicted"/>
<accession>A0A9D1FMB5</accession>
<evidence type="ECO:0000259" key="1">
    <source>
        <dbReference type="PROSITE" id="PS51186"/>
    </source>
</evidence>
<evidence type="ECO:0000313" key="3">
    <source>
        <dbReference type="Proteomes" id="UP000824002"/>
    </source>
</evidence>
<dbReference type="GO" id="GO:0016747">
    <property type="term" value="F:acyltransferase activity, transferring groups other than amino-acyl groups"/>
    <property type="evidence" value="ECO:0007669"/>
    <property type="project" value="InterPro"/>
</dbReference>
<dbReference type="InterPro" id="IPR000182">
    <property type="entry name" value="GNAT_dom"/>
</dbReference>
<dbReference type="Gene3D" id="3.40.630.30">
    <property type="match status" value="1"/>
</dbReference>
<reference evidence="2" key="2">
    <citation type="journal article" date="2021" name="PeerJ">
        <title>Extensive microbial diversity within the chicken gut microbiome revealed by metagenomics and culture.</title>
        <authorList>
            <person name="Gilroy R."/>
            <person name="Ravi A."/>
            <person name="Getino M."/>
            <person name="Pursley I."/>
            <person name="Horton D.L."/>
            <person name="Alikhan N.F."/>
            <person name="Baker D."/>
            <person name="Gharbi K."/>
            <person name="Hall N."/>
            <person name="Watson M."/>
            <person name="Adriaenssens E.M."/>
            <person name="Foster-Nyarko E."/>
            <person name="Jarju S."/>
            <person name="Secka A."/>
            <person name="Antonio M."/>
            <person name="Oren A."/>
            <person name="Chaudhuri R.R."/>
            <person name="La Ragione R."/>
            <person name="Hildebrand F."/>
            <person name="Pallen M.J."/>
        </authorList>
    </citation>
    <scope>NUCLEOTIDE SEQUENCE</scope>
    <source>
        <strain evidence="2">CHK199-13235</strain>
    </source>
</reference>
<protein>
    <submittedName>
        <fullName evidence="2">GNAT family N-acetyltransferase</fullName>
    </submittedName>
</protein>
<dbReference type="PANTHER" id="PTHR43792">
    <property type="entry name" value="GNAT FAMILY, PUTATIVE (AFU_ORTHOLOGUE AFUA_3G00765)-RELATED-RELATED"/>
    <property type="match status" value="1"/>
</dbReference>
<dbReference type="AlphaFoldDB" id="A0A9D1FMB5"/>
<evidence type="ECO:0000313" key="2">
    <source>
        <dbReference type="EMBL" id="HIS75810.1"/>
    </source>
</evidence>
<dbReference type="EMBL" id="DVJP01000026">
    <property type="protein sequence ID" value="HIS75810.1"/>
    <property type="molecule type" value="Genomic_DNA"/>
</dbReference>
<dbReference type="Pfam" id="PF13302">
    <property type="entry name" value="Acetyltransf_3"/>
    <property type="match status" value="1"/>
</dbReference>
<dbReference type="PROSITE" id="PS51186">
    <property type="entry name" value="GNAT"/>
    <property type="match status" value="1"/>
</dbReference>
<dbReference type="InterPro" id="IPR016181">
    <property type="entry name" value="Acyl_CoA_acyltransferase"/>
</dbReference>
<dbReference type="InterPro" id="IPR051531">
    <property type="entry name" value="N-acetyltransferase"/>
</dbReference>
<name>A0A9D1FMB5_9FIRM</name>
<sequence length="173" mass="19902">MEIKTKRLILRPIVPEDFDALMEIMNGRRVREVWGHAFASEDVTQWIEKRRKGYAENGMDYLLAVNRETGEPVGQAGLLKEEMDGKPVWGIGWILGEKHQGKGYATESANALIEYAFTIMGLPEICCDIRPENEKSQAVAARLGMEKCGRFVKIYRGMEMPHDIFRLKRENWK</sequence>